<dbReference type="RefSeq" id="WP_275108977.1">
    <property type="nucleotide sequence ID" value="NZ_JAKJSC010000001.1"/>
</dbReference>
<evidence type="ECO:0000313" key="1">
    <source>
        <dbReference type="EMBL" id="MDE5417635.1"/>
    </source>
</evidence>
<dbReference type="Proteomes" id="UP001528920">
    <property type="component" value="Unassembled WGS sequence"/>
</dbReference>
<dbReference type="EMBL" id="JAKJSC010000001">
    <property type="protein sequence ID" value="MDE5417635.1"/>
    <property type="molecule type" value="Genomic_DNA"/>
</dbReference>
<sequence length="106" mass="12141">MPTENSHCTAGQFPNEQVCMCNDRLQYHESSKVMHDNGVFYICGSRCHQHLINNFREIAFVTDAFSGKTISKSDAIIGLKEKNQPVLVYFENIKNFKNYYAVKASK</sequence>
<keyword evidence="2" id="KW-1185">Reference proteome</keyword>
<proteinExistence type="predicted"/>
<evidence type="ECO:0000313" key="2">
    <source>
        <dbReference type="Proteomes" id="UP001528920"/>
    </source>
</evidence>
<organism evidence="1 2">
    <name type="scientific">Paralabilibaculum antarcticum</name>
    <dbReference type="NCBI Taxonomy" id="2912572"/>
    <lineage>
        <taxon>Bacteria</taxon>
        <taxon>Pseudomonadati</taxon>
        <taxon>Bacteroidota</taxon>
        <taxon>Bacteroidia</taxon>
        <taxon>Marinilabiliales</taxon>
        <taxon>Marinifilaceae</taxon>
        <taxon>Paralabilibaculum</taxon>
    </lineage>
</organism>
<reference evidence="1 2" key="1">
    <citation type="submission" date="2022-01" db="EMBL/GenBank/DDBJ databases">
        <title>Labilibaculum sp. nov, a marine bacterium isolated from Antarctica.</title>
        <authorList>
            <person name="Dai W."/>
        </authorList>
    </citation>
    <scope>NUCLEOTIDE SEQUENCE [LARGE SCALE GENOMIC DNA]</scope>
    <source>
        <strain evidence="1 2">DW002</strain>
    </source>
</reference>
<gene>
    <name evidence="1" type="ORF">L3049_06400</name>
</gene>
<name>A0ABT5VQD4_9BACT</name>
<accession>A0ABT5VQD4</accession>
<protein>
    <recommendedName>
        <fullName evidence="3">TRASH domain-containing protein</fullName>
    </recommendedName>
</protein>
<evidence type="ECO:0008006" key="3">
    <source>
        <dbReference type="Google" id="ProtNLM"/>
    </source>
</evidence>
<comment type="caution">
    <text evidence="1">The sequence shown here is derived from an EMBL/GenBank/DDBJ whole genome shotgun (WGS) entry which is preliminary data.</text>
</comment>